<keyword evidence="5 12" id="KW-0812">Transmembrane</keyword>
<keyword evidence="8 12" id="KW-1133">Transmembrane helix</keyword>
<dbReference type="PANTHER" id="PTHR30365">
    <property type="entry name" value="CYTOCHROME D UBIQUINOL OXIDASE"/>
    <property type="match status" value="1"/>
</dbReference>
<evidence type="ECO:0000256" key="1">
    <source>
        <dbReference type="ARBA" id="ARBA00004651"/>
    </source>
</evidence>
<feature type="transmembrane region" description="Helical" evidence="12">
    <location>
        <begin position="372"/>
        <end position="394"/>
    </location>
</feature>
<dbReference type="AlphaFoldDB" id="A0A6J7K0P9"/>
<evidence type="ECO:0000256" key="7">
    <source>
        <dbReference type="ARBA" id="ARBA00022982"/>
    </source>
</evidence>
<dbReference type="GO" id="GO:0070069">
    <property type="term" value="C:cytochrome complex"/>
    <property type="evidence" value="ECO:0007669"/>
    <property type="project" value="InterPro"/>
</dbReference>
<evidence type="ECO:0000256" key="6">
    <source>
        <dbReference type="ARBA" id="ARBA00022723"/>
    </source>
</evidence>
<comment type="subcellular location">
    <subcellularLocation>
        <location evidence="1">Cell membrane</location>
        <topology evidence="1">Multi-pass membrane protein</topology>
    </subcellularLocation>
</comment>
<feature type="transmembrane region" description="Helical" evidence="12">
    <location>
        <begin position="104"/>
        <end position="126"/>
    </location>
</feature>
<gene>
    <name evidence="13" type="ORF">UFOPK3564_03371</name>
</gene>
<dbReference type="InterPro" id="IPR002585">
    <property type="entry name" value="Cyt-d_ubiquinol_oxidase_su_1"/>
</dbReference>
<feature type="transmembrane region" description="Helical" evidence="12">
    <location>
        <begin position="336"/>
        <end position="360"/>
    </location>
</feature>
<feature type="compositionally biased region" description="Basic and acidic residues" evidence="11">
    <location>
        <begin position="461"/>
        <end position="480"/>
    </location>
</feature>
<keyword evidence="9" id="KW-0408">Iron</keyword>
<feature type="transmembrane region" description="Helical" evidence="12">
    <location>
        <begin position="62"/>
        <end position="84"/>
    </location>
</feature>
<dbReference type="GO" id="GO:0005886">
    <property type="term" value="C:plasma membrane"/>
    <property type="evidence" value="ECO:0007669"/>
    <property type="project" value="UniProtKB-SubCell"/>
</dbReference>
<dbReference type="GO" id="GO:0046872">
    <property type="term" value="F:metal ion binding"/>
    <property type="evidence" value="ECO:0007669"/>
    <property type="project" value="UniProtKB-KW"/>
</dbReference>
<evidence type="ECO:0000256" key="3">
    <source>
        <dbReference type="ARBA" id="ARBA00022475"/>
    </source>
</evidence>
<dbReference type="GO" id="GO:0019646">
    <property type="term" value="P:aerobic electron transport chain"/>
    <property type="evidence" value="ECO:0007669"/>
    <property type="project" value="InterPro"/>
</dbReference>
<dbReference type="PANTHER" id="PTHR30365:SF15">
    <property type="entry name" value="CYTOCHROME BD UBIQUINOL OXIDASE SUBUNIT 1"/>
    <property type="match status" value="1"/>
</dbReference>
<keyword evidence="6" id="KW-0479">Metal-binding</keyword>
<dbReference type="Pfam" id="PF01654">
    <property type="entry name" value="Cyt_bd_oxida_I"/>
    <property type="match status" value="1"/>
</dbReference>
<dbReference type="PIRSF" id="PIRSF006446">
    <property type="entry name" value="Cyt_quinol_oxidase_1"/>
    <property type="match status" value="1"/>
</dbReference>
<feature type="transmembrane region" description="Helical" evidence="12">
    <location>
        <begin position="225"/>
        <end position="246"/>
    </location>
</feature>
<evidence type="ECO:0000256" key="11">
    <source>
        <dbReference type="SAM" id="MobiDB-lite"/>
    </source>
</evidence>
<organism evidence="13">
    <name type="scientific">freshwater metagenome</name>
    <dbReference type="NCBI Taxonomy" id="449393"/>
    <lineage>
        <taxon>unclassified sequences</taxon>
        <taxon>metagenomes</taxon>
        <taxon>ecological metagenomes</taxon>
    </lineage>
</organism>
<proteinExistence type="predicted"/>
<feature type="transmembrane region" description="Helical" evidence="12">
    <location>
        <begin position="133"/>
        <end position="153"/>
    </location>
</feature>
<evidence type="ECO:0000256" key="5">
    <source>
        <dbReference type="ARBA" id="ARBA00022692"/>
    </source>
</evidence>
<keyword evidence="10 12" id="KW-0472">Membrane</keyword>
<keyword evidence="4" id="KW-0349">Heme</keyword>
<feature type="transmembrane region" description="Helical" evidence="12">
    <location>
        <begin position="20"/>
        <end position="42"/>
    </location>
</feature>
<dbReference type="GO" id="GO:0016682">
    <property type="term" value="F:oxidoreductase activity, acting on diphenols and related substances as donors, oxygen as acceptor"/>
    <property type="evidence" value="ECO:0007669"/>
    <property type="project" value="TreeGrafter"/>
</dbReference>
<sequence length="497" mass="53274">MHPLTSPLASVALDLSRWQFALTTLIHFSIVAVSIGLTFQVAVMQTRWLRTGDETWLRLTRYYAKAMLLCFGVGVVTGLIQTFQLGMNWAGFSRYAGDIFGAPLALEGLGAFFVEAVFLGLWVFGWGRLGPRLHLACLWMVGVATLMSAYAILTANTWMQNPRGYELVDGKARVTDVWAIFLNVDVGLAFSHVVLTALLTGSVVVLGIAAFHLLRGRDTDAFLRVAKQACAVGLVAGSLGLVAGHFQGVRAVEHQPMKMAAAEALYTTESPASLSLFAIGPLRANPGEPSFNVKVPGLLSLVDDFSLDSTVRGIDDLQREAVARYGPGNYVPNVPLLYWSFRIMIGMGTALVGLMALGLLLTRRGTLATSPWFLRAAMFAVSAPFLAQAGGWILRESGRQPWIVQGLLKTADGRSANVGAVAVAISLVVFLTIYLGTVAVALRTMHHELADGLGPADPDEDVHGPDDGPDHGGADHDEIQASRGARRSATADLALTY</sequence>
<feature type="transmembrane region" description="Helical" evidence="12">
    <location>
        <begin position="418"/>
        <end position="442"/>
    </location>
</feature>
<evidence type="ECO:0000256" key="4">
    <source>
        <dbReference type="ARBA" id="ARBA00022617"/>
    </source>
</evidence>
<protein>
    <submittedName>
        <fullName evidence="13">Unannotated protein</fullName>
    </submittedName>
</protein>
<evidence type="ECO:0000256" key="10">
    <source>
        <dbReference type="ARBA" id="ARBA00023136"/>
    </source>
</evidence>
<evidence type="ECO:0000256" key="2">
    <source>
        <dbReference type="ARBA" id="ARBA00022448"/>
    </source>
</evidence>
<evidence type="ECO:0000256" key="9">
    <source>
        <dbReference type="ARBA" id="ARBA00023004"/>
    </source>
</evidence>
<evidence type="ECO:0000256" key="12">
    <source>
        <dbReference type="SAM" id="Phobius"/>
    </source>
</evidence>
<reference evidence="13" key="1">
    <citation type="submission" date="2020-05" db="EMBL/GenBank/DDBJ databases">
        <authorList>
            <person name="Chiriac C."/>
            <person name="Salcher M."/>
            <person name="Ghai R."/>
            <person name="Kavagutti S V."/>
        </authorList>
    </citation>
    <scope>NUCLEOTIDE SEQUENCE</scope>
</reference>
<feature type="region of interest" description="Disordered" evidence="11">
    <location>
        <begin position="452"/>
        <end position="497"/>
    </location>
</feature>
<dbReference type="EMBL" id="CAFBMK010000318">
    <property type="protein sequence ID" value="CAB4948661.1"/>
    <property type="molecule type" value="Genomic_DNA"/>
</dbReference>
<feature type="transmembrane region" description="Helical" evidence="12">
    <location>
        <begin position="189"/>
        <end position="213"/>
    </location>
</feature>
<name>A0A6J7K0P9_9ZZZZ</name>
<keyword evidence="7" id="KW-0249">Electron transport</keyword>
<evidence type="ECO:0000313" key="13">
    <source>
        <dbReference type="EMBL" id="CAB4948661.1"/>
    </source>
</evidence>
<dbReference type="GO" id="GO:0020037">
    <property type="term" value="F:heme binding"/>
    <property type="evidence" value="ECO:0007669"/>
    <property type="project" value="TreeGrafter"/>
</dbReference>
<accession>A0A6J7K0P9</accession>
<keyword evidence="3" id="KW-1003">Cell membrane</keyword>
<keyword evidence="2" id="KW-0813">Transport</keyword>
<evidence type="ECO:0000256" key="8">
    <source>
        <dbReference type="ARBA" id="ARBA00022989"/>
    </source>
</evidence>
<dbReference type="GO" id="GO:0009055">
    <property type="term" value="F:electron transfer activity"/>
    <property type="evidence" value="ECO:0007669"/>
    <property type="project" value="InterPro"/>
</dbReference>